<dbReference type="InterPro" id="IPR003746">
    <property type="entry name" value="DUF167"/>
</dbReference>
<dbReference type="NCBIfam" id="TIGR00251">
    <property type="entry name" value="DUF167 family protein"/>
    <property type="match status" value="1"/>
</dbReference>
<comment type="similarity">
    <text evidence="1 2">Belongs to the UPF0235 family.</text>
</comment>
<sequence length="96" mass="10274">MIEATSTGVILSVYLQPRASKTEFVGVHGDALKFRVAAPPVEGKANLALCQYLAKLFALPQGAVSVYAGPASRNKRIQLIGVTEGFLRTTFNLPKV</sequence>
<reference evidence="3 4" key="1">
    <citation type="journal article" date="2023" name="ISME J.">
        <title>Cultivation and genomic characterization of novel and ubiquitous marine nitrite-oxidizing bacteria from the Nitrospirales.</title>
        <authorList>
            <person name="Mueller A.J."/>
            <person name="Daebeler A."/>
            <person name="Herbold C.W."/>
            <person name="Kirkegaard R.H."/>
            <person name="Daims H."/>
        </authorList>
    </citation>
    <scope>NUCLEOTIDE SEQUENCE [LARGE SCALE GENOMIC DNA]</scope>
    <source>
        <strain evidence="3 4">EB</strain>
    </source>
</reference>
<dbReference type="SMART" id="SM01152">
    <property type="entry name" value="DUF167"/>
    <property type="match status" value="1"/>
</dbReference>
<dbReference type="RefSeq" id="WP_313832618.1">
    <property type="nucleotide sequence ID" value="NZ_JAQOUE010000001.1"/>
</dbReference>
<dbReference type="Proteomes" id="UP001250932">
    <property type="component" value="Unassembled WGS sequence"/>
</dbReference>
<evidence type="ECO:0000313" key="4">
    <source>
        <dbReference type="Proteomes" id="UP001250932"/>
    </source>
</evidence>
<name>A0ABU3K758_9BACT</name>
<dbReference type="Gene3D" id="3.30.1200.10">
    <property type="entry name" value="YggU-like"/>
    <property type="match status" value="1"/>
</dbReference>
<evidence type="ECO:0000256" key="1">
    <source>
        <dbReference type="ARBA" id="ARBA00010364"/>
    </source>
</evidence>
<dbReference type="SUPFAM" id="SSF69786">
    <property type="entry name" value="YggU-like"/>
    <property type="match status" value="1"/>
</dbReference>
<proteinExistence type="inferred from homology"/>
<organism evidence="3 4">
    <name type="scientific">Candidatus Nitronereus thalassa</name>
    <dbReference type="NCBI Taxonomy" id="3020898"/>
    <lineage>
        <taxon>Bacteria</taxon>
        <taxon>Pseudomonadati</taxon>
        <taxon>Nitrospirota</taxon>
        <taxon>Nitrospiria</taxon>
        <taxon>Nitrospirales</taxon>
        <taxon>Nitrospiraceae</taxon>
        <taxon>Candidatus Nitronereus</taxon>
    </lineage>
</organism>
<evidence type="ECO:0000256" key="2">
    <source>
        <dbReference type="HAMAP-Rule" id="MF_00634"/>
    </source>
</evidence>
<accession>A0ABU3K758</accession>
<dbReference type="HAMAP" id="MF_00634">
    <property type="entry name" value="UPF0235"/>
    <property type="match status" value="1"/>
</dbReference>
<keyword evidence="4" id="KW-1185">Reference proteome</keyword>
<protein>
    <recommendedName>
        <fullName evidence="2">UPF0235 protein PPG34_07745</fullName>
    </recommendedName>
</protein>
<comment type="caution">
    <text evidence="3">The sequence shown here is derived from an EMBL/GenBank/DDBJ whole genome shotgun (WGS) entry which is preliminary data.</text>
</comment>
<dbReference type="PANTHER" id="PTHR13420:SF7">
    <property type="entry name" value="UPF0235 PROTEIN C15ORF40"/>
    <property type="match status" value="1"/>
</dbReference>
<dbReference type="PANTHER" id="PTHR13420">
    <property type="entry name" value="UPF0235 PROTEIN C15ORF40"/>
    <property type="match status" value="1"/>
</dbReference>
<dbReference type="Pfam" id="PF02594">
    <property type="entry name" value="DUF167"/>
    <property type="match status" value="1"/>
</dbReference>
<dbReference type="InterPro" id="IPR036591">
    <property type="entry name" value="YggU-like_sf"/>
</dbReference>
<dbReference type="EMBL" id="JAQOUE010000001">
    <property type="protein sequence ID" value="MDT7042241.1"/>
    <property type="molecule type" value="Genomic_DNA"/>
</dbReference>
<evidence type="ECO:0000313" key="3">
    <source>
        <dbReference type="EMBL" id="MDT7042241.1"/>
    </source>
</evidence>
<gene>
    <name evidence="3" type="ORF">PPG34_07745</name>
</gene>